<proteinExistence type="predicted"/>
<dbReference type="InterPro" id="IPR036691">
    <property type="entry name" value="Endo/exonu/phosph_ase_sf"/>
</dbReference>
<dbReference type="GO" id="GO:0003824">
    <property type="term" value="F:catalytic activity"/>
    <property type="evidence" value="ECO:0007669"/>
    <property type="project" value="InterPro"/>
</dbReference>
<evidence type="ECO:0000313" key="3">
    <source>
        <dbReference type="Proteomes" id="UP000694680"/>
    </source>
</evidence>
<organism evidence="2 3">
    <name type="scientific">Gouania willdenowi</name>
    <name type="common">Blunt-snouted clingfish</name>
    <name type="synonym">Lepadogaster willdenowi</name>
    <dbReference type="NCBI Taxonomy" id="441366"/>
    <lineage>
        <taxon>Eukaryota</taxon>
        <taxon>Metazoa</taxon>
        <taxon>Chordata</taxon>
        <taxon>Craniata</taxon>
        <taxon>Vertebrata</taxon>
        <taxon>Euteleostomi</taxon>
        <taxon>Actinopterygii</taxon>
        <taxon>Neopterygii</taxon>
        <taxon>Teleostei</taxon>
        <taxon>Neoteleostei</taxon>
        <taxon>Acanthomorphata</taxon>
        <taxon>Ovalentaria</taxon>
        <taxon>Blenniimorphae</taxon>
        <taxon>Blenniiformes</taxon>
        <taxon>Gobiesocoidei</taxon>
        <taxon>Gobiesocidae</taxon>
        <taxon>Gobiesocinae</taxon>
        <taxon>Gouania</taxon>
    </lineage>
</organism>
<dbReference type="Proteomes" id="UP000694680">
    <property type="component" value="Chromosome 12"/>
</dbReference>
<dbReference type="Pfam" id="PF03372">
    <property type="entry name" value="Exo_endo_phos"/>
    <property type="match status" value="1"/>
</dbReference>
<reference evidence="2" key="1">
    <citation type="submission" date="2020-06" db="EMBL/GenBank/DDBJ databases">
        <authorList>
            <consortium name="Wellcome Sanger Institute Data Sharing"/>
        </authorList>
    </citation>
    <scope>NUCLEOTIDE SEQUENCE [LARGE SCALE GENOMIC DNA]</scope>
</reference>
<protein>
    <recommendedName>
        <fullName evidence="1">Endonuclease/exonuclease/phosphatase domain-containing protein</fullName>
    </recommendedName>
</protein>
<reference evidence="2" key="3">
    <citation type="submission" date="2025-09" db="UniProtKB">
        <authorList>
            <consortium name="Ensembl"/>
        </authorList>
    </citation>
    <scope>IDENTIFICATION</scope>
</reference>
<dbReference type="Ensembl" id="ENSGWIT00000052164.1">
    <property type="protein sequence ID" value="ENSGWIP00000048238.1"/>
    <property type="gene ID" value="ENSGWIG00000023663.1"/>
</dbReference>
<feature type="domain" description="Endonuclease/exonuclease/phosphatase" evidence="1">
    <location>
        <begin position="16"/>
        <end position="83"/>
    </location>
</feature>
<reference evidence="2" key="2">
    <citation type="submission" date="2025-08" db="UniProtKB">
        <authorList>
            <consortium name="Ensembl"/>
        </authorList>
    </citation>
    <scope>IDENTIFICATION</scope>
</reference>
<evidence type="ECO:0000259" key="1">
    <source>
        <dbReference type="Pfam" id="PF03372"/>
    </source>
</evidence>
<dbReference type="Gene3D" id="3.60.10.10">
    <property type="entry name" value="Endonuclease/exonuclease/phosphatase"/>
    <property type="match status" value="1"/>
</dbReference>
<dbReference type="AlphaFoldDB" id="A0A8C5HNE1"/>
<sequence length="108" mass="12532">MKEGTSGKVPKFSVTSWNVRGINIFDYVSRLNADIVFFQETHLLKSEKKSLTDSNFNKIQYIICFNSRQRGVSVLFNKRLLFNILNCTELIEKRDLRNITEILSVLKG</sequence>
<accession>A0A8C5HNE1</accession>
<keyword evidence="3" id="KW-1185">Reference proteome</keyword>
<evidence type="ECO:0000313" key="2">
    <source>
        <dbReference type="Ensembl" id="ENSGWIP00000048238.1"/>
    </source>
</evidence>
<dbReference type="InterPro" id="IPR005135">
    <property type="entry name" value="Endo/exonuclease/phosphatase"/>
</dbReference>
<dbReference type="SUPFAM" id="SSF56219">
    <property type="entry name" value="DNase I-like"/>
    <property type="match status" value="1"/>
</dbReference>
<name>A0A8C5HNE1_GOUWI</name>